<accession>A0A0M8ZUY5</accession>
<keyword evidence="4" id="KW-1185">Reference proteome</keyword>
<dbReference type="AlphaFoldDB" id="A0A0M8ZUY5"/>
<evidence type="ECO:0000256" key="1">
    <source>
        <dbReference type="SAM" id="Coils"/>
    </source>
</evidence>
<gene>
    <name evidence="3" type="ORF">WN51_03769</name>
</gene>
<dbReference type="EMBL" id="KQ435833">
    <property type="protein sequence ID" value="KOX71655.1"/>
    <property type="molecule type" value="Genomic_DNA"/>
</dbReference>
<dbReference type="STRING" id="166423.A0A0M8ZUY5"/>
<feature type="coiled-coil region" evidence="1">
    <location>
        <begin position="152"/>
        <end position="190"/>
    </location>
</feature>
<organism evidence="3 4">
    <name type="scientific">Melipona quadrifasciata</name>
    <dbReference type="NCBI Taxonomy" id="166423"/>
    <lineage>
        <taxon>Eukaryota</taxon>
        <taxon>Metazoa</taxon>
        <taxon>Ecdysozoa</taxon>
        <taxon>Arthropoda</taxon>
        <taxon>Hexapoda</taxon>
        <taxon>Insecta</taxon>
        <taxon>Pterygota</taxon>
        <taxon>Neoptera</taxon>
        <taxon>Endopterygota</taxon>
        <taxon>Hymenoptera</taxon>
        <taxon>Apocrita</taxon>
        <taxon>Aculeata</taxon>
        <taxon>Apoidea</taxon>
        <taxon>Anthophila</taxon>
        <taxon>Apidae</taxon>
        <taxon>Melipona</taxon>
    </lineage>
</organism>
<feature type="region of interest" description="Disordered" evidence="2">
    <location>
        <begin position="190"/>
        <end position="218"/>
    </location>
</feature>
<proteinExistence type="predicted"/>
<dbReference type="Gene3D" id="1.10.287.1490">
    <property type="match status" value="1"/>
</dbReference>
<feature type="coiled-coil region" evidence="1">
    <location>
        <begin position="40"/>
        <end position="67"/>
    </location>
</feature>
<name>A0A0M8ZUY5_9HYME</name>
<evidence type="ECO:0000313" key="3">
    <source>
        <dbReference type="EMBL" id="KOX71655.1"/>
    </source>
</evidence>
<evidence type="ECO:0000313" key="4">
    <source>
        <dbReference type="Proteomes" id="UP000053105"/>
    </source>
</evidence>
<dbReference type="Proteomes" id="UP000053105">
    <property type="component" value="Unassembled WGS sequence"/>
</dbReference>
<keyword evidence="1" id="KW-0175">Coiled coil</keyword>
<evidence type="ECO:0000256" key="2">
    <source>
        <dbReference type="SAM" id="MobiDB-lite"/>
    </source>
</evidence>
<protein>
    <submittedName>
        <fullName evidence="3">Uncharacterized protein</fullName>
    </submittedName>
</protein>
<feature type="compositionally biased region" description="Low complexity" evidence="2">
    <location>
        <begin position="199"/>
        <end position="214"/>
    </location>
</feature>
<dbReference type="OrthoDB" id="2286360at2759"/>
<sequence>MDNLSDSLKGELDSVTSTDSLQLITDEFHIRHLSTPDVSNIELSKRVALLELENERLRIDLENMRIELNARIAANEGLKSKITELYVEMQLVVQEKQKLQNTLTDVRNHVDASEASVKWYKSQVYDLQASKKTLQLEIDTYQRILQRRQQTIASINARYKQLNIDYMELLQKHQKEKQDLECEVQNLKTQNQSNSISGPLDVSTSSSPDVSTKLELTEDELRGTRTELKTLEKRLLGNEVSKALMENALAKQRILIATMEENIQKCETEKNQTADTLRKTQLEIQKLKSENETLQTTLFSSKQEQSQIEDAIFQLRLQLTKMIAQYKLLKSKNVEAEEKLNSMQDVMNENKHLKTLSYEANTALIRKLRQEKRKVKNLQNKLHGIQIKGHLTTMKNKVEISLHECLKQVLTRNKDLKDQLKALAKNSDESIDEGYGDNSIVSSVSIDIPSPKSINPVLLNAASNILLQCKDLFKPIHTELEQLKLKLNKCCSHYFLNIVPSEVVVNSCIKPKFSTLERSFKRAPWLQSTQTVLESLNISHFKHHYNGNVAEQQNL</sequence>
<reference evidence="3 4" key="1">
    <citation type="submission" date="2015-07" db="EMBL/GenBank/DDBJ databases">
        <title>The genome of Melipona quadrifasciata.</title>
        <authorList>
            <person name="Pan H."/>
            <person name="Kapheim K."/>
        </authorList>
    </citation>
    <scope>NUCLEOTIDE SEQUENCE [LARGE SCALE GENOMIC DNA]</scope>
    <source>
        <strain evidence="3">0111107301</strain>
        <tissue evidence="3">Whole body</tissue>
    </source>
</reference>